<proteinExistence type="predicted"/>
<dbReference type="SMART" id="SM00490">
    <property type="entry name" value="HELICc"/>
    <property type="match status" value="1"/>
</dbReference>
<evidence type="ECO:0000313" key="7">
    <source>
        <dbReference type="Proteomes" id="UP001595872"/>
    </source>
</evidence>
<comment type="caution">
    <text evidence="6">The sequence shown here is derived from an EMBL/GenBank/DDBJ whole genome shotgun (WGS) entry which is preliminary data.</text>
</comment>
<dbReference type="InterPro" id="IPR014001">
    <property type="entry name" value="Helicase_ATP-bd"/>
</dbReference>
<evidence type="ECO:0000259" key="5">
    <source>
        <dbReference type="PROSITE" id="PS51194"/>
    </source>
</evidence>
<reference evidence="7" key="1">
    <citation type="journal article" date="2019" name="Int. J. Syst. Evol. Microbiol.">
        <title>The Global Catalogue of Microorganisms (GCM) 10K type strain sequencing project: providing services to taxonomists for standard genome sequencing and annotation.</title>
        <authorList>
            <consortium name="The Broad Institute Genomics Platform"/>
            <consortium name="The Broad Institute Genome Sequencing Center for Infectious Disease"/>
            <person name="Wu L."/>
            <person name="Ma J."/>
        </authorList>
    </citation>
    <scope>NUCLEOTIDE SEQUENCE [LARGE SCALE GENOMIC DNA]</scope>
    <source>
        <strain evidence="7">KLKA75</strain>
    </source>
</reference>
<dbReference type="SMART" id="SM00487">
    <property type="entry name" value="DEXDc"/>
    <property type="match status" value="1"/>
</dbReference>
<dbReference type="PANTHER" id="PTHR47957">
    <property type="entry name" value="ATP-DEPENDENT HELICASE HRQ1"/>
    <property type="match status" value="1"/>
</dbReference>
<gene>
    <name evidence="6" type="ORF">ACFPCY_21365</name>
</gene>
<dbReference type="Proteomes" id="UP001595872">
    <property type="component" value="Unassembled WGS sequence"/>
</dbReference>
<dbReference type="Pfam" id="PF00271">
    <property type="entry name" value="Helicase_C"/>
    <property type="match status" value="1"/>
</dbReference>
<dbReference type="InterPro" id="IPR011545">
    <property type="entry name" value="DEAD/DEAH_box_helicase_dom"/>
</dbReference>
<dbReference type="PROSITE" id="PS51194">
    <property type="entry name" value="HELICASE_CTER"/>
    <property type="match status" value="1"/>
</dbReference>
<keyword evidence="6" id="KW-0347">Helicase</keyword>
<keyword evidence="1" id="KW-0547">Nucleotide-binding</keyword>
<evidence type="ECO:0000256" key="1">
    <source>
        <dbReference type="ARBA" id="ARBA00022741"/>
    </source>
</evidence>
<protein>
    <submittedName>
        <fullName evidence="6">DEAD/DEAH box helicase</fullName>
    </submittedName>
</protein>
<dbReference type="InterPro" id="IPR018973">
    <property type="entry name" value="MZB"/>
</dbReference>
<dbReference type="InterPro" id="IPR027417">
    <property type="entry name" value="P-loop_NTPase"/>
</dbReference>
<dbReference type="EMBL" id="JBHSIT010000006">
    <property type="protein sequence ID" value="MFC4909884.1"/>
    <property type="molecule type" value="Genomic_DNA"/>
</dbReference>
<dbReference type="Gene3D" id="3.40.50.300">
    <property type="entry name" value="P-loop containing nucleotide triphosphate hydrolases"/>
    <property type="match status" value="2"/>
</dbReference>
<sequence length="2171" mass="239245">MRPTLAAEEVRRNITQYLTTTFALADEQVRDGLERFLNHPAQGIFRGPYLRIRTPFTPAGDGWHDRLEWVPDGFSPYAHQARAFERLSTFNHEARPTLITTGTGSGKTESFLLPVLDHCRRQKKLGKHGVKAVLLYPMNALATDQAQRLNDYLRQPKLSEVTAGLYIGDTPETGYPRVLTQRSEIRRARPDILITNYKMLDLLLQRADDVPLWEDAELAYVVVDEFHTYDGAQGTDVAMLLRRLAAATGHSEAGRPLGRICPVATSATLGEGGDGQKIREVASTVFGVEFDADSIVGEDRRSVDEFVPLSAIDYGLPLPAPHELAAIPDPHDDPSAMERVMEVVTGRSGLDGPELGRVLKQHVLTRAVLAAMYEDLDGAPELPERILEFLPQHNAYSWGAAFRQRRTQTVTALSRFIALLSTARAPEHPERPFLHIEAHLWVRSVSRLLRAVAPRPGFAWHGEAAPPIDVDTTLTGGGRELLPAVYCRHCGRSGWAAISPERDPHDLINDPEKIYRAGVQDKRLLRALITATDDEVRARAEGRTGPDVLVLEANGRHVRPFDPTKDLDASRSGEFQHVFVLANLSHTKEANSNAQNDRCPACNMDQGTRFLGSGLAALASVAITELFTGGQLRDAQRKTLLFNDSVQDAAHRAGFVSNRSYSFSLRTLLAHELDSATATPLNDLISNVIKEASDPSYLPAVVPPDLHDRSAVDELLAGESEGSTRTWELIGERLAFQTIMEFGLRSRQGRTLELTRTAAAEVILDHPERIAELARDLQLHGPAALSGLPSPETYVAYLRGLLERMRMRGGIKHHWLDRWIEQAGAKRFGTIWGQRPDGMPAFPRGLSAPRFVLGGRKDRSEFDGITSRQGWYVDWTVRCLGLKPDDAPFYLARLLDVLVDEDVIARRVAGDGSTKIYGLLPGHVQVWKLENDQVVDAGVMCPVCRWEQTVHPARAAEWSGRPCPRYRCPGRLGRPEAARNERYKDDYYRRLYLDAKPFRVTTAEHTGALSRPQREQIEQAFREGNRYNDPNVLSCTPTLELGIDIGDLSAVILASLPHGPANYVQRAGRAGRRSGNAFLLTMVGRNPRDRYFLADPRQMIAGEIVPPGSYLSAVEILRRQYAAHLVDLAARGELPGVLPLPRLAAVLFGDSGWLGSFQDAAFARGGTLVEKFLALFGDDISPEAAEELRAFAVSGLKESIGRVVRIWDDRLADLRARLEIIDGAIAAMADTDTEQLARKRELQAERRAVQRRIGEIGRSSAHATLVDLGLLPNYSLIDSRTALEATLTWSEDPDDAASGEPAVRRHHSELREYTRDASIALTEFAPGNSFYIQGYRHTISGLDIGSTRRPTWQQWRVCQDCGYVRATAAAEDTSPCPRCRNAQIGDSSALHNVLMPVRVTAEDRRDDARIRDDHDDRQRRYYETAVAVDVPRDEIAPGSWRRTSQTFGVDFTRRAVIRHFNLGALRMDRPPSDAFAGDLRRINPFFVCTTCGGATADGPPQAAQRFAGTGTGYDASPGHHRKWCPQRRGGEVEHLKLVLAHELRTEALRILVPVATTMIAERTVTFRAALMAGVAAKYGGDPAHLDIVTATMPDQQTGYQRRFLVLYDTLPGGTGYLHRMSSEDGFKEVLERALEVVTTCPCAEEEGKAACHRCLLSHVPGPDFDKVDRALAVEMLQDLLQDWETDSVADTDDISLWDQMESELEARFLAGLKTWAARPGAGRTLALGGRVNDRRTADLRITAPDGSVVHWQVILQNTIKGTRPDVTFRRLDAAPLQVDVYLDGYAYHAAPKNNRLADDSIKRARLRADGRIVFQLAWDDIAHWADGGAPESPVWRPYQGNAQQAARQTYLQLGGDPTELADMIWTSPVQTLMAFLSDPHPGSWQRRAAAALAGLLVQSEAEKTQAAPGGIGERLMAAVRSQPLPPPAPGELVLVRTRDDSGCLVVTVVHRQTRTWSAFTVIDDRTETIEADTRAHERRWLAWLYWGNLVQFLSFGGGDGGQLAFTTLDGFDPSALAMTGGIGLNQTLASLPPVDEDEDVAPGFDTTRPHPEPTQPASAPTPAPGPPASAPDPAWAEVFDMLDPEEPGLAELARALSAAGVAVPEVGYELGEHAWQAELAWPAAKVGVVLDGDDQEATDRDRAYRAAGWDVHTAQAWTAAELAAKIMGEGA</sequence>
<dbReference type="SUPFAM" id="SSF52540">
    <property type="entry name" value="P-loop containing nucleoside triphosphate hydrolases"/>
    <property type="match status" value="2"/>
</dbReference>
<organism evidence="6 7">
    <name type="scientific">Actinomadura gamaensis</name>
    <dbReference type="NCBI Taxonomy" id="1763541"/>
    <lineage>
        <taxon>Bacteria</taxon>
        <taxon>Bacillati</taxon>
        <taxon>Actinomycetota</taxon>
        <taxon>Actinomycetes</taxon>
        <taxon>Streptosporangiales</taxon>
        <taxon>Thermomonosporaceae</taxon>
        <taxon>Actinomadura</taxon>
    </lineage>
</organism>
<evidence type="ECO:0000256" key="3">
    <source>
        <dbReference type="SAM" id="MobiDB-lite"/>
    </source>
</evidence>
<feature type="compositionally biased region" description="Pro residues" evidence="3">
    <location>
        <begin position="2059"/>
        <end position="2070"/>
    </location>
</feature>
<feature type="domain" description="Helicase C-terminal" evidence="5">
    <location>
        <begin position="930"/>
        <end position="1117"/>
    </location>
</feature>
<dbReference type="GO" id="GO:0004386">
    <property type="term" value="F:helicase activity"/>
    <property type="evidence" value="ECO:0007669"/>
    <property type="project" value="UniProtKB-KW"/>
</dbReference>
<name>A0ABV9U259_9ACTN</name>
<dbReference type="PROSITE" id="PS51192">
    <property type="entry name" value="HELICASE_ATP_BIND_1"/>
    <property type="match status" value="1"/>
</dbReference>
<keyword evidence="2" id="KW-0067">ATP-binding</keyword>
<dbReference type="Pfam" id="PF00270">
    <property type="entry name" value="DEAD"/>
    <property type="match status" value="1"/>
</dbReference>
<feature type="region of interest" description="Disordered" evidence="3">
    <location>
        <begin position="2028"/>
        <end position="2073"/>
    </location>
</feature>
<dbReference type="Pfam" id="PF09369">
    <property type="entry name" value="MZB"/>
    <property type="match status" value="1"/>
</dbReference>
<evidence type="ECO:0000313" key="6">
    <source>
        <dbReference type="EMBL" id="MFC4909884.1"/>
    </source>
</evidence>
<dbReference type="PANTHER" id="PTHR47957:SF3">
    <property type="entry name" value="ATP-DEPENDENT HELICASE HRQ1"/>
    <property type="match status" value="1"/>
</dbReference>
<evidence type="ECO:0000256" key="2">
    <source>
        <dbReference type="ARBA" id="ARBA00022840"/>
    </source>
</evidence>
<keyword evidence="7" id="KW-1185">Reference proteome</keyword>
<dbReference type="InterPro" id="IPR001650">
    <property type="entry name" value="Helicase_C-like"/>
</dbReference>
<keyword evidence="6" id="KW-0378">Hydrolase</keyword>
<dbReference type="RefSeq" id="WP_378257767.1">
    <property type="nucleotide sequence ID" value="NZ_JBHSIT010000006.1"/>
</dbReference>
<evidence type="ECO:0000259" key="4">
    <source>
        <dbReference type="PROSITE" id="PS51192"/>
    </source>
</evidence>
<accession>A0ABV9U259</accession>
<feature type="domain" description="Helicase ATP-binding" evidence="4">
    <location>
        <begin position="88"/>
        <end position="287"/>
    </location>
</feature>